<keyword evidence="3" id="KW-1185">Reference proteome</keyword>
<dbReference type="AlphaFoldDB" id="A0AAP3E521"/>
<proteinExistence type="predicted"/>
<evidence type="ECO:0000313" key="3">
    <source>
        <dbReference type="Proteomes" id="UP001321047"/>
    </source>
</evidence>
<feature type="domain" description="DUF7988" evidence="1">
    <location>
        <begin position="9"/>
        <end position="136"/>
    </location>
</feature>
<sequence length="137" mass="14729">MADSSIETTVEAHIHQEHADVCSAIEVCADAVAETWSTPSVTGGRAIVDPFRTRLERTGVLERLPGVLADLVVTAGYRLSAPPAPAPPYVVVTSRGVLLRATIEPGRLVVELEAFELDPERHTYSRRDGLAVSASLR</sequence>
<name>A0AAP3E521_9EURY</name>
<dbReference type="InterPro" id="IPR058294">
    <property type="entry name" value="DUF7988"/>
</dbReference>
<dbReference type="Pfam" id="PF25950">
    <property type="entry name" value="DUF7988"/>
    <property type="match status" value="1"/>
</dbReference>
<gene>
    <name evidence="2" type="ORF">OB919_00830</name>
</gene>
<accession>A0AAP3E521</accession>
<evidence type="ECO:0000313" key="2">
    <source>
        <dbReference type="EMBL" id="MCU4750535.1"/>
    </source>
</evidence>
<evidence type="ECO:0000259" key="1">
    <source>
        <dbReference type="Pfam" id="PF25950"/>
    </source>
</evidence>
<organism evidence="2 3">
    <name type="scientific">Natronosalvus hydrolyticus</name>
    <dbReference type="NCBI Taxonomy" id="2979988"/>
    <lineage>
        <taxon>Archaea</taxon>
        <taxon>Methanobacteriati</taxon>
        <taxon>Methanobacteriota</taxon>
        <taxon>Stenosarchaea group</taxon>
        <taxon>Halobacteria</taxon>
        <taxon>Halobacteriales</taxon>
        <taxon>Natrialbaceae</taxon>
        <taxon>Natronosalvus</taxon>
    </lineage>
</organism>
<dbReference type="Proteomes" id="UP001321047">
    <property type="component" value="Unassembled WGS sequence"/>
</dbReference>
<comment type="caution">
    <text evidence="2">The sequence shown here is derived from an EMBL/GenBank/DDBJ whole genome shotgun (WGS) entry which is preliminary data.</text>
</comment>
<protein>
    <recommendedName>
        <fullName evidence="1">DUF7988 domain-containing protein</fullName>
    </recommendedName>
</protein>
<reference evidence="2 3" key="1">
    <citation type="submission" date="2022-09" db="EMBL/GenBank/DDBJ databases">
        <title>Enrichment on poylsaccharides allowed isolation of novel metabolic and taxonomic groups of Haloarchaea.</title>
        <authorList>
            <person name="Sorokin D.Y."/>
            <person name="Elcheninov A.G."/>
            <person name="Khizhniak T.V."/>
            <person name="Kolganova T.V."/>
            <person name="Kublanov I.V."/>
        </authorList>
    </citation>
    <scope>NUCLEOTIDE SEQUENCE [LARGE SCALE GENOMIC DNA]</scope>
    <source>
        <strain evidence="2 3">AArc-curdl1</strain>
    </source>
</reference>
<dbReference type="RefSeq" id="WP_342805414.1">
    <property type="nucleotide sequence ID" value="NZ_JAOPJZ010000001.1"/>
</dbReference>
<dbReference type="EMBL" id="JAOPJZ010000001">
    <property type="protein sequence ID" value="MCU4750535.1"/>
    <property type="molecule type" value="Genomic_DNA"/>
</dbReference>